<comment type="caution">
    <text evidence="3">The sequence shown here is derived from an EMBL/GenBank/DDBJ whole genome shotgun (WGS) entry which is preliminary data.</text>
</comment>
<accession>A0ABS0EK76</accession>
<evidence type="ECO:0000313" key="4">
    <source>
        <dbReference type="Proteomes" id="UP000611215"/>
    </source>
</evidence>
<keyword evidence="1" id="KW-0732">Signal</keyword>
<evidence type="ECO:0000259" key="2">
    <source>
        <dbReference type="Pfam" id="PF18962"/>
    </source>
</evidence>
<evidence type="ECO:0000256" key="1">
    <source>
        <dbReference type="ARBA" id="ARBA00022729"/>
    </source>
</evidence>
<sequence length="307" mass="34256">MKNNYRKILTTIYFAFIASIGMYAQTIQVSFENAQNTNDGVDDFYEVDVMIQTHDGMPDFKMGAAQFYINYNTDAFGVNIYDGNDQENDGVEITFPNDGDGPLEDYIVGQGIDALPALKIYGTLQLNNNTDFRLSYSNQQSYSSGTFTENNITSTPKKLVHIKMKYLDVTQDPMVVFEDNEAIVDMARDQFFTACGPTDDPFALANCAANPGSQIIDAVFVSEGATLSLDEIVRSEDVTIYPNPTSKYINIRTTLNVQNIEIYDILGKLVLAEGDSNHINVEQFQSGIYLLKIYTDKGKATKKIVIK</sequence>
<feature type="domain" description="Secretion system C-terminal sorting" evidence="2">
    <location>
        <begin position="240"/>
        <end position="306"/>
    </location>
</feature>
<dbReference type="InterPro" id="IPR026444">
    <property type="entry name" value="Secre_tail"/>
</dbReference>
<dbReference type="Proteomes" id="UP000611215">
    <property type="component" value="Unassembled WGS sequence"/>
</dbReference>
<evidence type="ECO:0000313" key="3">
    <source>
        <dbReference type="EMBL" id="MBF8150862.1"/>
    </source>
</evidence>
<keyword evidence="4" id="KW-1185">Reference proteome</keyword>
<organism evidence="3 4">
    <name type="scientific">Winogradskyella marina</name>
    <dbReference type="NCBI Taxonomy" id="2785530"/>
    <lineage>
        <taxon>Bacteria</taxon>
        <taxon>Pseudomonadati</taxon>
        <taxon>Bacteroidota</taxon>
        <taxon>Flavobacteriia</taxon>
        <taxon>Flavobacteriales</taxon>
        <taxon>Flavobacteriaceae</taxon>
        <taxon>Winogradskyella</taxon>
    </lineage>
</organism>
<name>A0ABS0EK76_9FLAO</name>
<dbReference type="NCBIfam" id="TIGR04183">
    <property type="entry name" value="Por_Secre_tail"/>
    <property type="match status" value="1"/>
</dbReference>
<protein>
    <submittedName>
        <fullName evidence="3">T9SS type A sorting domain-containing protein</fullName>
    </submittedName>
</protein>
<proteinExistence type="predicted"/>
<reference evidence="3 4" key="1">
    <citation type="submission" date="2020-11" db="EMBL/GenBank/DDBJ databases">
        <title>Winogradskyella marina sp. nov., isolated from marine sediment.</title>
        <authorList>
            <person name="Bo J."/>
            <person name="Wang S."/>
            <person name="Song X."/>
            <person name="Du Z."/>
        </authorList>
    </citation>
    <scope>NUCLEOTIDE SEQUENCE [LARGE SCALE GENOMIC DNA]</scope>
    <source>
        <strain evidence="3 4">F6397</strain>
    </source>
</reference>
<dbReference type="Pfam" id="PF18962">
    <property type="entry name" value="Por_Secre_tail"/>
    <property type="match status" value="1"/>
</dbReference>
<gene>
    <name evidence="3" type="ORF">ITJ86_13195</name>
</gene>
<dbReference type="RefSeq" id="WP_195872121.1">
    <property type="nucleotide sequence ID" value="NZ_JADOET010000012.1"/>
</dbReference>
<dbReference type="EMBL" id="JADOET010000012">
    <property type="protein sequence ID" value="MBF8150862.1"/>
    <property type="molecule type" value="Genomic_DNA"/>
</dbReference>